<dbReference type="Proteomes" id="UP000481861">
    <property type="component" value="Unassembled WGS sequence"/>
</dbReference>
<gene>
    <name evidence="1" type="ORF">BDV95DRAFT_597891</name>
</gene>
<protein>
    <submittedName>
        <fullName evidence="1">Uncharacterized protein</fullName>
    </submittedName>
</protein>
<dbReference type="EMBL" id="JAADJZ010000022">
    <property type="protein sequence ID" value="KAF2867680.1"/>
    <property type="molecule type" value="Genomic_DNA"/>
</dbReference>
<evidence type="ECO:0000313" key="1">
    <source>
        <dbReference type="EMBL" id="KAF2867680.1"/>
    </source>
</evidence>
<reference evidence="1 2" key="1">
    <citation type="submission" date="2020-01" db="EMBL/GenBank/DDBJ databases">
        <authorList>
            <consortium name="DOE Joint Genome Institute"/>
            <person name="Haridas S."/>
            <person name="Albert R."/>
            <person name="Binder M."/>
            <person name="Bloem J."/>
            <person name="Labutti K."/>
            <person name="Salamov A."/>
            <person name="Andreopoulos B."/>
            <person name="Baker S.E."/>
            <person name="Barry K."/>
            <person name="Bills G."/>
            <person name="Bluhm B.H."/>
            <person name="Cannon C."/>
            <person name="Castanera R."/>
            <person name="Culley D.E."/>
            <person name="Daum C."/>
            <person name="Ezra D."/>
            <person name="Gonzalez J.B."/>
            <person name="Henrissat B."/>
            <person name="Kuo A."/>
            <person name="Liang C."/>
            <person name="Lipzen A."/>
            <person name="Lutzoni F."/>
            <person name="Magnuson J."/>
            <person name="Mondo S."/>
            <person name="Nolan M."/>
            <person name="Ohm R."/>
            <person name="Pangilinan J."/>
            <person name="Park H.-J.H."/>
            <person name="Ramirez L."/>
            <person name="Alfaro M."/>
            <person name="Sun H."/>
            <person name="Tritt A."/>
            <person name="Yoshinaga Y."/>
            <person name="Zwiers L.-H.L."/>
            <person name="Turgeon B.G."/>
            <person name="Goodwin S.B."/>
            <person name="Spatafora J.W."/>
            <person name="Crous P.W."/>
            <person name="Grigoriev I.V."/>
        </authorList>
    </citation>
    <scope>NUCLEOTIDE SEQUENCE [LARGE SCALE GENOMIC DNA]</scope>
    <source>
        <strain evidence="1 2">CBS 611.86</strain>
    </source>
</reference>
<accession>A0A7C8M228</accession>
<keyword evidence="2" id="KW-1185">Reference proteome</keyword>
<evidence type="ECO:0000313" key="2">
    <source>
        <dbReference type="Proteomes" id="UP000481861"/>
    </source>
</evidence>
<dbReference type="AlphaFoldDB" id="A0A7C8M228"/>
<organism evidence="1 2">
    <name type="scientific">Massariosphaeria phaeospora</name>
    <dbReference type="NCBI Taxonomy" id="100035"/>
    <lineage>
        <taxon>Eukaryota</taxon>
        <taxon>Fungi</taxon>
        <taxon>Dikarya</taxon>
        <taxon>Ascomycota</taxon>
        <taxon>Pezizomycotina</taxon>
        <taxon>Dothideomycetes</taxon>
        <taxon>Pleosporomycetidae</taxon>
        <taxon>Pleosporales</taxon>
        <taxon>Pleosporales incertae sedis</taxon>
        <taxon>Massariosphaeria</taxon>
    </lineage>
</organism>
<sequence>MCISPPEDTVKLQTSFAVDIEQQSARHRYTRQRLGAAPPLTVSFEPDAVVACGPPLSSTKSAVILPAPFADGFHLRRTRPGLASSSISRASFCAIPTQRVRANRERQDSRRRNGPRTLRISTKKRTSATIRSLPNLTPAAAEPSAGALPFDPNRPVKITHLRNTRHRTSNQEPTCDTCAQLSLEKWSDYLGLLPLRSSGALCSSSNPSLSPKCSCCLAPQSKLRHAGGS</sequence>
<proteinExistence type="predicted"/>
<name>A0A7C8M228_9PLEO</name>
<comment type="caution">
    <text evidence="1">The sequence shown here is derived from an EMBL/GenBank/DDBJ whole genome shotgun (WGS) entry which is preliminary data.</text>
</comment>